<feature type="compositionally biased region" description="Low complexity" evidence="1">
    <location>
        <begin position="51"/>
        <end position="68"/>
    </location>
</feature>
<feature type="region of interest" description="Disordered" evidence="1">
    <location>
        <begin position="1"/>
        <end position="143"/>
    </location>
</feature>
<keyword evidence="3" id="KW-1185">Reference proteome</keyword>
<dbReference type="AlphaFoldDB" id="Q0RQE2"/>
<dbReference type="KEGG" id="fal:FRAAL1578"/>
<accession>Q0RQE2</accession>
<protein>
    <submittedName>
        <fullName evidence="2">Uncharacterized protein</fullName>
    </submittedName>
</protein>
<dbReference type="EMBL" id="CT573213">
    <property type="protein sequence ID" value="CAJ60234.1"/>
    <property type="molecule type" value="Genomic_DNA"/>
</dbReference>
<name>Q0RQE2_FRAAA</name>
<sequence length="220" mass="22041">MHDSHQAQDHTATACSGAVLAGDGPVNDGRDGDGQAADSTRVVPSDGEGTRSAGAAPAAGQRAVRPGAPSGPPPPAESFRPSGPPPPAESFRPVRPMDAAGSGPHDRPVAPTTSTAAVRRRGEAAPGWADPEDGTDGTDGTMIIDRGGVAAAGQPLAGFDPTRGSAARLPAARLPAARESAARESAARLPAVRAPAVRVRAAWPCSDCLRPVRLRAAACP</sequence>
<feature type="compositionally biased region" description="Pro residues" evidence="1">
    <location>
        <begin position="69"/>
        <end position="88"/>
    </location>
</feature>
<gene>
    <name evidence="2" type="ordered locus">FRAAL1578</name>
</gene>
<dbReference type="Proteomes" id="UP000000657">
    <property type="component" value="Chromosome"/>
</dbReference>
<evidence type="ECO:0000313" key="2">
    <source>
        <dbReference type="EMBL" id="CAJ60234.1"/>
    </source>
</evidence>
<evidence type="ECO:0000256" key="1">
    <source>
        <dbReference type="SAM" id="MobiDB-lite"/>
    </source>
</evidence>
<dbReference type="STRING" id="326424.FRAAL1578"/>
<reference evidence="2 3" key="1">
    <citation type="journal article" date="2007" name="Genome Res.">
        <title>Genome characteristics of facultatively symbiotic Frankia sp. strains reflect host range and host plant biogeography.</title>
        <authorList>
            <person name="Normand P."/>
            <person name="Lapierre P."/>
            <person name="Tisa L.S."/>
            <person name="Gogarten J.P."/>
            <person name="Alloisio N."/>
            <person name="Bagnarol E."/>
            <person name="Bassi C.A."/>
            <person name="Berry A.M."/>
            <person name="Bickhart D.M."/>
            <person name="Choisne N."/>
            <person name="Couloux A."/>
            <person name="Cournoyer B."/>
            <person name="Cruveiller S."/>
            <person name="Daubin V."/>
            <person name="Demange N."/>
            <person name="Francino M.P."/>
            <person name="Goltsman E."/>
            <person name="Huang Y."/>
            <person name="Kopp O.R."/>
            <person name="Labarre L."/>
            <person name="Lapidus A."/>
            <person name="Lavire C."/>
            <person name="Marechal J."/>
            <person name="Martinez M."/>
            <person name="Mastronunzio J.E."/>
            <person name="Mullin B.C."/>
            <person name="Niemann J."/>
            <person name="Pujic P."/>
            <person name="Rawnsley T."/>
            <person name="Rouy Z."/>
            <person name="Schenowitz C."/>
            <person name="Sellstedt A."/>
            <person name="Tavares F."/>
            <person name="Tomkins J.P."/>
            <person name="Vallenet D."/>
            <person name="Valverde C."/>
            <person name="Wall L.G."/>
            <person name="Wang Y."/>
            <person name="Medigue C."/>
            <person name="Benson D.R."/>
        </authorList>
    </citation>
    <scope>NUCLEOTIDE SEQUENCE [LARGE SCALE GENOMIC DNA]</scope>
    <source>
        <strain evidence="3">DSM 45986 / CECT 9034 / ACN14a</strain>
    </source>
</reference>
<organism evidence="2 3">
    <name type="scientific">Frankia alni (strain DSM 45986 / CECT 9034 / ACN14a)</name>
    <dbReference type="NCBI Taxonomy" id="326424"/>
    <lineage>
        <taxon>Bacteria</taxon>
        <taxon>Bacillati</taxon>
        <taxon>Actinomycetota</taxon>
        <taxon>Actinomycetes</taxon>
        <taxon>Frankiales</taxon>
        <taxon>Frankiaceae</taxon>
        <taxon>Frankia</taxon>
    </lineage>
</organism>
<dbReference type="HOGENOM" id="CLU_1254408_0_0_11"/>
<proteinExistence type="predicted"/>
<evidence type="ECO:0000313" key="3">
    <source>
        <dbReference type="Proteomes" id="UP000000657"/>
    </source>
</evidence>